<comment type="similarity">
    <text evidence="3">Belongs to the HAD-like hydrolase superfamily. CbbY/CbbZ/Gph/YieH family.</text>
</comment>
<comment type="pathway">
    <text evidence="2">Organic acid metabolism; glycolate biosynthesis; glycolate from 2-phosphoglycolate: step 1/1.</text>
</comment>
<dbReference type="SUPFAM" id="SSF56784">
    <property type="entry name" value="HAD-like"/>
    <property type="match status" value="1"/>
</dbReference>
<name>A0ABT3T8F5_9GAMM</name>
<keyword evidence="6" id="KW-1185">Reference proteome</keyword>
<proteinExistence type="inferred from homology"/>
<comment type="catalytic activity">
    <reaction evidence="1">
        <text>2-phosphoglycolate + H2O = glycolate + phosphate</text>
        <dbReference type="Rhea" id="RHEA:14369"/>
        <dbReference type="ChEBI" id="CHEBI:15377"/>
        <dbReference type="ChEBI" id="CHEBI:29805"/>
        <dbReference type="ChEBI" id="CHEBI:43474"/>
        <dbReference type="ChEBI" id="CHEBI:58033"/>
        <dbReference type="EC" id="3.1.3.18"/>
    </reaction>
</comment>
<dbReference type="EC" id="3.1.3.18" evidence="4"/>
<evidence type="ECO:0000256" key="1">
    <source>
        <dbReference type="ARBA" id="ARBA00000830"/>
    </source>
</evidence>
<dbReference type="InterPro" id="IPR036412">
    <property type="entry name" value="HAD-like_sf"/>
</dbReference>
<dbReference type="PANTHER" id="PTHR43434:SF1">
    <property type="entry name" value="PHOSPHOGLYCOLATE PHOSPHATASE"/>
    <property type="match status" value="1"/>
</dbReference>
<dbReference type="Proteomes" id="UP001143304">
    <property type="component" value="Unassembled WGS sequence"/>
</dbReference>
<protein>
    <recommendedName>
        <fullName evidence="4">phosphoglycolate phosphatase</fullName>
        <ecNumber evidence="4">3.1.3.18</ecNumber>
    </recommendedName>
</protein>
<evidence type="ECO:0000313" key="5">
    <source>
        <dbReference type="EMBL" id="MCX2978567.1"/>
    </source>
</evidence>
<evidence type="ECO:0000256" key="4">
    <source>
        <dbReference type="ARBA" id="ARBA00013078"/>
    </source>
</evidence>
<reference evidence="5" key="1">
    <citation type="submission" date="2019-02" db="EMBL/GenBank/DDBJ databases">
        <authorList>
            <person name="Li S.-H."/>
        </authorList>
    </citation>
    <scope>NUCLEOTIDE SEQUENCE</scope>
    <source>
        <strain evidence="5">IMCC11814</strain>
    </source>
</reference>
<dbReference type="Pfam" id="PF13419">
    <property type="entry name" value="HAD_2"/>
    <property type="match status" value="1"/>
</dbReference>
<accession>A0ABT3T8F5</accession>
<gene>
    <name evidence="5" type="ORF">EYC82_14465</name>
</gene>
<dbReference type="RefSeq" id="WP_279250264.1">
    <property type="nucleotide sequence ID" value="NZ_SHNO01000001.1"/>
</dbReference>
<dbReference type="NCBIfam" id="TIGR01549">
    <property type="entry name" value="HAD-SF-IA-v1"/>
    <property type="match status" value="1"/>
</dbReference>
<dbReference type="GO" id="GO:0016787">
    <property type="term" value="F:hydrolase activity"/>
    <property type="evidence" value="ECO:0007669"/>
    <property type="project" value="UniProtKB-KW"/>
</dbReference>
<evidence type="ECO:0000256" key="2">
    <source>
        <dbReference type="ARBA" id="ARBA00004818"/>
    </source>
</evidence>
<dbReference type="SFLD" id="SFLDS00003">
    <property type="entry name" value="Haloacid_Dehalogenase"/>
    <property type="match status" value="1"/>
</dbReference>
<dbReference type="Gene3D" id="1.10.150.240">
    <property type="entry name" value="Putative phosphatase, domain 2"/>
    <property type="match status" value="1"/>
</dbReference>
<dbReference type="InterPro" id="IPR023214">
    <property type="entry name" value="HAD_sf"/>
</dbReference>
<dbReference type="InterPro" id="IPR041492">
    <property type="entry name" value="HAD_2"/>
</dbReference>
<keyword evidence="5" id="KW-0378">Hydrolase</keyword>
<dbReference type="InterPro" id="IPR006439">
    <property type="entry name" value="HAD-SF_hydro_IA"/>
</dbReference>
<dbReference type="InterPro" id="IPR023198">
    <property type="entry name" value="PGP-like_dom2"/>
</dbReference>
<dbReference type="PANTHER" id="PTHR43434">
    <property type="entry name" value="PHOSPHOGLYCOLATE PHOSPHATASE"/>
    <property type="match status" value="1"/>
</dbReference>
<evidence type="ECO:0000313" key="6">
    <source>
        <dbReference type="Proteomes" id="UP001143304"/>
    </source>
</evidence>
<sequence>MNIVFDLDGTLIDSAPDIRAIANTLLTDIDKRGLTLQETRAFIGEGAAVLIQRMMEARNIEAEPDMHKKLLATFIGRYETMPVESPFYPGVLRLLTQLQAQKHCLAICTNKPEGPTRAVLRQSGLIDMVDGFICGGMLNTRKPDPAMLHHVIGELSGAQTLYVGDSETDAETAIRAGVPFALFSGGYHKGRAEEIHHDWLFSHFDELGSIVNQIISQ</sequence>
<dbReference type="SFLD" id="SFLDG01129">
    <property type="entry name" value="C1.5:_HAD__Beta-PGM__Phosphata"/>
    <property type="match status" value="1"/>
</dbReference>
<comment type="caution">
    <text evidence="5">The sequence shown here is derived from an EMBL/GenBank/DDBJ whole genome shotgun (WGS) entry which is preliminary data.</text>
</comment>
<dbReference type="EMBL" id="SHNO01000001">
    <property type="protein sequence ID" value="MCX2978567.1"/>
    <property type="molecule type" value="Genomic_DNA"/>
</dbReference>
<dbReference type="InterPro" id="IPR050155">
    <property type="entry name" value="HAD-like_hydrolase_sf"/>
</dbReference>
<evidence type="ECO:0000256" key="3">
    <source>
        <dbReference type="ARBA" id="ARBA00006171"/>
    </source>
</evidence>
<organism evidence="5 6">
    <name type="scientific">Candidatus Marimicrobium litorale</name>
    <dbReference type="NCBI Taxonomy" id="2518991"/>
    <lineage>
        <taxon>Bacteria</taxon>
        <taxon>Pseudomonadati</taxon>
        <taxon>Pseudomonadota</taxon>
        <taxon>Gammaproteobacteria</taxon>
        <taxon>Cellvibrionales</taxon>
        <taxon>Halieaceae</taxon>
        <taxon>Marimicrobium</taxon>
    </lineage>
</organism>
<dbReference type="Gene3D" id="3.40.50.1000">
    <property type="entry name" value="HAD superfamily/HAD-like"/>
    <property type="match status" value="1"/>
</dbReference>